<evidence type="ECO:0000256" key="16">
    <source>
        <dbReference type="ARBA" id="ARBA00049209"/>
    </source>
</evidence>
<dbReference type="Pfam" id="PF01256">
    <property type="entry name" value="Carb_kinase"/>
    <property type="match status" value="1"/>
</dbReference>
<evidence type="ECO:0000256" key="7">
    <source>
        <dbReference type="ARBA" id="ARBA00022840"/>
    </source>
</evidence>
<keyword evidence="9 18" id="KW-0630">Potassium</keyword>
<sequence>MELLCSGKQMQEIDRYSIQEMKIPSLVLMERAALAVRDAVLRRWKPGGRIVAVCGSGNNGADGLAAVRLLSQAGCPAEAILAGSEEHETRECRLQREILVNLEIPVHRAAGDAYDKIRGAQILIDAVFGVGLSRNVKGTYARMIEAVNQADGQVVSVDIPSGVSADTGKVLGCAVNAAETVTFGFRKLGQILYPGAGCCGKLTVAEIGFAPVPGTLSEELAYTFVTEDLDGLPQREADSNKGSFGKTAVFAGCKNMAGAAALCGLSAYRAGAGLVRLVTEEENRMILQQLVPEAVMTTLERNRKERIAEALEWATVIVLGPGLGRSEEAGEEVRQVLEYGMKHPEKPVAADADALNLLSENPQWRIKGSGNLILTPHPGELSRLLGRSVEKLKEDFPGAVRDCAEKYGAVVVGKDSRTVVSEAEGPVFVNTSGNSAMAKAGSGDVLCGVIAGLLARGVPARSAAEYGAYVHGLAGDLWVREHGCQGMTAMDLSECLSRLWF</sequence>
<evidence type="ECO:0000256" key="17">
    <source>
        <dbReference type="HAMAP-Rule" id="MF_01965"/>
    </source>
</evidence>
<dbReference type="Gene3D" id="3.40.1190.20">
    <property type="match status" value="1"/>
</dbReference>
<protein>
    <recommendedName>
        <fullName evidence="19">Bifunctional NAD(P)H-hydrate repair enzyme</fullName>
    </recommendedName>
    <alternativeName>
        <fullName evidence="19">Nicotinamide nucleotide repair protein</fullName>
    </alternativeName>
    <domain>
        <recommendedName>
            <fullName evidence="19">ADP-dependent (S)-NAD(P)H-hydrate dehydratase</fullName>
            <ecNumber evidence="19">4.2.1.136</ecNumber>
        </recommendedName>
        <alternativeName>
            <fullName evidence="19">ADP-dependent NAD(P)HX dehydratase</fullName>
        </alternativeName>
    </domain>
    <domain>
        <recommendedName>
            <fullName evidence="19">NAD(P)H-hydrate epimerase</fullName>
            <ecNumber evidence="19">5.1.99.6</ecNumber>
        </recommendedName>
    </domain>
</protein>
<feature type="binding site" evidence="18">
    <location>
        <position position="125"/>
    </location>
    <ligand>
        <name>K(+)</name>
        <dbReference type="ChEBI" id="CHEBI:29103"/>
    </ligand>
</feature>
<comment type="similarity">
    <text evidence="17">Belongs to the NnrD/CARKD family.</text>
</comment>
<comment type="catalytic activity">
    <reaction evidence="15 17 19">
        <text>(6S)-NADHX + ADP = AMP + phosphate + NADH + H(+)</text>
        <dbReference type="Rhea" id="RHEA:32223"/>
        <dbReference type="ChEBI" id="CHEBI:15378"/>
        <dbReference type="ChEBI" id="CHEBI:43474"/>
        <dbReference type="ChEBI" id="CHEBI:57945"/>
        <dbReference type="ChEBI" id="CHEBI:64074"/>
        <dbReference type="ChEBI" id="CHEBI:456215"/>
        <dbReference type="ChEBI" id="CHEBI:456216"/>
        <dbReference type="EC" id="4.2.1.136"/>
    </reaction>
</comment>
<dbReference type="EC" id="5.1.99.6" evidence="19"/>
<feature type="binding site" evidence="17">
    <location>
        <begin position="414"/>
        <end position="418"/>
    </location>
    <ligand>
        <name>AMP</name>
        <dbReference type="ChEBI" id="CHEBI:456215"/>
    </ligand>
</feature>
<dbReference type="HAMAP" id="MF_01966">
    <property type="entry name" value="NADHX_epimerase"/>
    <property type="match status" value="1"/>
</dbReference>
<dbReference type="PROSITE" id="PS51383">
    <property type="entry name" value="YJEF_C_3"/>
    <property type="match status" value="1"/>
</dbReference>
<comment type="similarity">
    <text evidence="18">Belongs to the NnrE/AIBP family.</text>
</comment>
<evidence type="ECO:0000256" key="5">
    <source>
        <dbReference type="ARBA" id="ARBA00022723"/>
    </source>
</evidence>
<keyword evidence="11 18" id="KW-0413">Isomerase</keyword>
<dbReference type="InterPro" id="IPR036652">
    <property type="entry name" value="YjeF_N_dom_sf"/>
</dbReference>
<comment type="function">
    <text evidence="18">Catalyzes the epimerization of the S- and R-forms of NAD(P)HX, a damaged form of NAD(P)H that is a result of enzymatic or heat-dependent hydration. This is a prerequisite for the S-specific NAD(P)H-hydrate dehydratase to allow the repair of both epimers of NAD(P)HX.</text>
</comment>
<dbReference type="GO" id="GO:0052855">
    <property type="term" value="F:ADP-dependent NAD(P)H-hydrate dehydratase activity"/>
    <property type="evidence" value="ECO:0007669"/>
    <property type="project" value="UniProtKB-UniRule"/>
</dbReference>
<evidence type="ECO:0000256" key="13">
    <source>
        <dbReference type="ARBA" id="ARBA00023268"/>
    </source>
</evidence>
<feature type="binding site" evidence="18">
    <location>
        <position position="140"/>
    </location>
    <ligand>
        <name>(6S)-NADPHX</name>
        <dbReference type="ChEBI" id="CHEBI:64076"/>
    </ligand>
</feature>
<evidence type="ECO:0000256" key="2">
    <source>
        <dbReference type="ARBA" id="ARBA00000909"/>
    </source>
</evidence>
<comment type="similarity">
    <text evidence="3 19">In the N-terminal section; belongs to the NnrE/AIBP family.</text>
</comment>
<feature type="binding site" evidence="17">
    <location>
        <position position="259"/>
    </location>
    <ligand>
        <name>(6S)-NADPHX</name>
        <dbReference type="ChEBI" id="CHEBI:64076"/>
    </ligand>
</feature>
<keyword evidence="8 17" id="KW-0521">NADP</keyword>
<evidence type="ECO:0000256" key="15">
    <source>
        <dbReference type="ARBA" id="ARBA00048238"/>
    </source>
</evidence>
<dbReference type="GO" id="GO:0046872">
    <property type="term" value="F:metal ion binding"/>
    <property type="evidence" value="ECO:0007669"/>
    <property type="project" value="UniProtKB-UniRule"/>
</dbReference>
<dbReference type="GO" id="GO:0046496">
    <property type="term" value="P:nicotinamide nucleotide metabolic process"/>
    <property type="evidence" value="ECO:0007669"/>
    <property type="project" value="UniProtKB-UniRule"/>
</dbReference>
<evidence type="ECO:0000256" key="3">
    <source>
        <dbReference type="ARBA" id="ARBA00006001"/>
    </source>
</evidence>
<comment type="cofactor">
    <cofactor evidence="18 19">
        <name>K(+)</name>
        <dbReference type="ChEBI" id="CHEBI:29103"/>
    </cofactor>
    <text evidence="18 19">Binds 1 potassium ion per subunit.</text>
</comment>
<evidence type="ECO:0000313" key="22">
    <source>
        <dbReference type="EMBL" id="RZT02216.1"/>
    </source>
</evidence>
<dbReference type="GO" id="GO:0052856">
    <property type="term" value="F:NAD(P)HX epimerase activity"/>
    <property type="evidence" value="ECO:0007669"/>
    <property type="project" value="UniProtKB-UniRule"/>
</dbReference>
<evidence type="ECO:0000256" key="8">
    <source>
        <dbReference type="ARBA" id="ARBA00022857"/>
    </source>
</evidence>
<feature type="binding site" evidence="18">
    <location>
        <begin position="58"/>
        <end position="62"/>
    </location>
    <ligand>
        <name>(6S)-NADPHX</name>
        <dbReference type="ChEBI" id="CHEBI:64076"/>
    </ligand>
</feature>
<proteinExistence type="inferred from homology"/>
<dbReference type="InterPro" id="IPR004443">
    <property type="entry name" value="YjeF_N_dom"/>
</dbReference>
<keyword evidence="23" id="KW-1185">Reference proteome</keyword>
<comment type="cofactor">
    <cofactor evidence="17">
        <name>Mg(2+)</name>
        <dbReference type="ChEBI" id="CHEBI:18420"/>
    </cofactor>
</comment>
<evidence type="ECO:0000256" key="12">
    <source>
        <dbReference type="ARBA" id="ARBA00023239"/>
    </source>
</evidence>
<feature type="binding site" evidence="17">
    <location>
        <position position="443"/>
    </location>
    <ligand>
        <name>AMP</name>
        <dbReference type="ChEBI" id="CHEBI:456215"/>
    </ligand>
</feature>
<comment type="function">
    <text evidence="17">Catalyzes the dehydration of the S-form of NAD(P)HX at the expense of ADP, which is converted to AMP. Together with NAD(P)HX epimerase, which catalyzes the epimerization of the S- and R-forms, the enzyme allows the repair of both epimers of NAD(P)HX, a damaged form of NAD(P)H that is a result of enzymatic or heat-dependent hydration.</text>
</comment>
<evidence type="ECO:0000256" key="18">
    <source>
        <dbReference type="HAMAP-Rule" id="MF_01966"/>
    </source>
</evidence>
<keyword evidence="6 17" id="KW-0547">Nucleotide-binding</keyword>
<comment type="catalytic activity">
    <reaction evidence="16 17 19">
        <text>(6S)-NADPHX + ADP = AMP + phosphate + NADPH + H(+)</text>
        <dbReference type="Rhea" id="RHEA:32235"/>
        <dbReference type="ChEBI" id="CHEBI:15378"/>
        <dbReference type="ChEBI" id="CHEBI:43474"/>
        <dbReference type="ChEBI" id="CHEBI:57783"/>
        <dbReference type="ChEBI" id="CHEBI:64076"/>
        <dbReference type="ChEBI" id="CHEBI:456215"/>
        <dbReference type="ChEBI" id="CHEBI:456216"/>
        <dbReference type="EC" id="4.2.1.136"/>
    </reaction>
</comment>
<dbReference type="HAMAP" id="MF_01965">
    <property type="entry name" value="NADHX_dehydratase"/>
    <property type="match status" value="1"/>
</dbReference>
<comment type="caution">
    <text evidence="22">The sequence shown here is derived from an EMBL/GenBank/DDBJ whole genome shotgun (WGS) entry which is preliminary data.</text>
</comment>
<keyword evidence="13" id="KW-0511">Multifunctional enzyme</keyword>
<evidence type="ECO:0000256" key="10">
    <source>
        <dbReference type="ARBA" id="ARBA00023027"/>
    </source>
</evidence>
<keyword evidence="10 17" id="KW-0520">NAD</keyword>
<dbReference type="SUPFAM" id="SSF53613">
    <property type="entry name" value="Ribokinase-like"/>
    <property type="match status" value="1"/>
</dbReference>
<evidence type="ECO:0000256" key="11">
    <source>
        <dbReference type="ARBA" id="ARBA00023235"/>
    </source>
</evidence>
<dbReference type="PANTHER" id="PTHR12592:SF0">
    <property type="entry name" value="ATP-DEPENDENT (S)-NAD(P)H-HYDRATE DEHYDRATASE"/>
    <property type="match status" value="1"/>
</dbReference>
<dbReference type="NCBIfam" id="TIGR00196">
    <property type="entry name" value="yjeF_cterm"/>
    <property type="match status" value="1"/>
</dbReference>
<dbReference type="PROSITE" id="PS51385">
    <property type="entry name" value="YJEF_N"/>
    <property type="match status" value="1"/>
</dbReference>
<dbReference type="NCBIfam" id="TIGR00197">
    <property type="entry name" value="yjeF_nterm"/>
    <property type="match status" value="1"/>
</dbReference>
<feature type="domain" description="YjeF N-terminal" evidence="21">
    <location>
        <begin position="10"/>
        <end position="215"/>
    </location>
</feature>
<dbReference type="EMBL" id="SGXF01000001">
    <property type="protein sequence ID" value="RZT02216.1"/>
    <property type="molecule type" value="Genomic_DNA"/>
</dbReference>
<dbReference type="InterPro" id="IPR030677">
    <property type="entry name" value="Nnr"/>
</dbReference>
<dbReference type="SUPFAM" id="SSF64153">
    <property type="entry name" value="YjeF N-terminal domain-like"/>
    <property type="match status" value="1"/>
</dbReference>
<evidence type="ECO:0000256" key="14">
    <source>
        <dbReference type="ARBA" id="ARBA00025153"/>
    </source>
</evidence>
<dbReference type="Proteomes" id="UP000292927">
    <property type="component" value="Unassembled WGS sequence"/>
</dbReference>
<evidence type="ECO:0000256" key="19">
    <source>
        <dbReference type="PIRNR" id="PIRNR017184"/>
    </source>
</evidence>
<name>A0A4Q7PPK0_9FIRM</name>
<dbReference type="CDD" id="cd01171">
    <property type="entry name" value="YXKO-related"/>
    <property type="match status" value="1"/>
</dbReference>
<feature type="binding site" evidence="17">
    <location>
        <position position="322"/>
    </location>
    <ligand>
        <name>(6S)-NADPHX</name>
        <dbReference type="ChEBI" id="CHEBI:64076"/>
    </ligand>
</feature>
<evidence type="ECO:0000256" key="1">
    <source>
        <dbReference type="ARBA" id="ARBA00000013"/>
    </source>
</evidence>
<dbReference type="GO" id="GO:0110051">
    <property type="term" value="P:metabolite repair"/>
    <property type="evidence" value="ECO:0007669"/>
    <property type="project" value="TreeGrafter"/>
</dbReference>
<dbReference type="InterPro" id="IPR029056">
    <property type="entry name" value="Ribokinase-like"/>
</dbReference>
<dbReference type="PIRSF" id="PIRSF017184">
    <property type="entry name" value="Nnr"/>
    <property type="match status" value="1"/>
</dbReference>
<dbReference type="EC" id="4.2.1.136" evidence="19"/>
<evidence type="ECO:0000259" key="21">
    <source>
        <dbReference type="PROSITE" id="PS51385"/>
    </source>
</evidence>
<feature type="binding site" evidence="18">
    <location>
        <position position="59"/>
    </location>
    <ligand>
        <name>K(+)</name>
        <dbReference type="ChEBI" id="CHEBI:29103"/>
    </ligand>
</feature>
<evidence type="ECO:0000313" key="23">
    <source>
        <dbReference type="Proteomes" id="UP000292927"/>
    </source>
</evidence>
<feature type="binding site" evidence="18">
    <location>
        <position position="158"/>
    </location>
    <ligand>
        <name>(6S)-NADPHX</name>
        <dbReference type="ChEBI" id="CHEBI:64076"/>
    </ligand>
</feature>
<comment type="similarity">
    <text evidence="4 19">In the C-terminal section; belongs to the NnrD/CARKD family.</text>
</comment>
<reference evidence="22 23" key="1">
    <citation type="submission" date="2019-02" db="EMBL/GenBank/DDBJ databases">
        <title>Genomic Encyclopedia of Type Strains, Phase IV (KMG-IV): sequencing the most valuable type-strain genomes for metagenomic binning, comparative biology and taxonomic classification.</title>
        <authorList>
            <person name="Goeker M."/>
        </authorList>
    </citation>
    <scope>NUCLEOTIDE SEQUENCE [LARGE SCALE GENOMIC DNA]</scope>
    <source>
        <strain evidence="22 23">DSM 29486</strain>
    </source>
</reference>
<accession>A0A4Q7PPK0</accession>
<comment type="catalytic activity">
    <reaction evidence="2 18 19">
        <text>(6R)-NADPHX = (6S)-NADPHX</text>
        <dbReference type="Rhea" id="RHEA:32227"/>
        <dbReference type="ChEBI" id="CHEBI:64076"/>
        <dbReference type="ChEBI" id="CHEBI:64077"/>
        <dbReference type="EC" id="5.1.99.6"/>
    </reaction>
</comment>
<gene>
    <name evidence="17" type="primary">nnrD</name>
    <name evidence="18" type="synonym">nnrE</name>
    <name evidence="22" type="ORF">EV209_0325</name>
</gene>
<evidence type="ECO:0000256" key="4">
    <source>
        <dbReference type="ARBA" id="ARBA00009524"/>
    </source>
</evidence>
<feature type="binding site" evidence="17">
    <location>
        <position position="377"/>
    </location>
    <ligand>
        <name>(6S)-NADPHX</name>
        <dbReference type="ChEBI" id="CHEBI:64076"/>
    </ligand>
</feature>
<dbReference type="Gene3D" id="3.40.50.10260">
    <property type="entry name" value="YjeF N-terminal domain"/>
    <property type="match status" value="1"/>
</dbReference>
<comment type="catalytic activity">
    <reaction evidence="1 18 19">
        <text>(6R)-NADHX = (6S)-NADHX</text>
        <dbReference type="Rhea" id="RHEA:32215"/>
        <dbReference type="ChEBI" id="CHEBI:64074"/>
        <dbReference type="ChEBI" id="CHEBI:64075"/>
        <dbReference type="EC" id="5.1.99.6"/>
    </reaction>
</comment>
<feature type="binding site" evidence="17">
    <location>
        <position position="444"/>
    </location>
    <ligand>
        <name>(6S)-NADPHX</name>
        <dbReference type="ChEBI" id="CHEBI:64076"/>
    </ligand>
</feature>
<feature type="binding site" evidence="18">
    <location>
        <position position="161"/>
    </location>
    <ligand>
        <name>K(+)</name>
        <dbReference type="ChEBI" id="CHEBI:29103"/>
    </ligand>
</feature>
<dbReference type="AlphaFoldDB" id="A0A4Q7PPK0"/>
<evidence type="ECO:0000256" key="6">
    <source>
        <dbReference type="ARBA" id="ARBA00022741"/>
    </source>
</evidence>
<feature type="binding site" evidence="18">
    <location>
        <begin position="129"/>
        <end position="135"/>
    </location>
    <ligand>
        <name>(6S)-NADPHX</name>
        <dbReference type="ChEBI" id="CHEBI:64076"/>
    </ligand>
</feature>
<dbReference type="Pfam" id="PF03853">
    <property type="entry name" value="YjeF_N"/>
    <property type="match status" value="1"/>
</dbReference>
<feature type="domain" description="YjeF C-terminal" evidence="20">
    <location>
        <begin position="224"/>
        <end position="501"/>
    </location>
</feature>
<organism evidence="22 23">
    <name type="scientific">Cuneatibacter caecimuris</name>
    <dbReference type="NCBI Taxonomy" id="1796618"/>
    <lineage>
        <taxon>Bacteria</taxon>
        <taxon>Bacillati</taxon>
        <taxon>Bacillota</taxon>
        <taxon>Clostridia</taxon>
        <taxon>Lachnospirales</taxon>
        <taxon>Lachnospiraceae</taxon>
        <taxon>Cuneatibacter</taxon>
    </lineage>
</organism>
<keyword evidence="5 18" id="KW-0479">Metal-binding</keyword>
<evidence type="ECO:0000256" key="9">
    <source>
        <dbReference type="ARBA" id="ARBA00022958"/>
    </source>
</evidence>
<keyword evidence="7 17" id="KW-0067">ATP-binding</keyword>
<comment type="function">
    <text evidence="14 19">Bifunctional enzyme that catalyzes the epimerization of the S- and R-forms of NAD(P)HX and the dehydration of the S-form of NAD(P)HX at the expense of ADP, which is converted to AMP. This allows the repair of both epimers of NAD(P)HX, a damaged form of NAD(P)H that is a result of enzymatic or heat-dependent hydration.</text>
</comment>
<comment type="subunit">
    <text evidence="17">Homotetramer.</text>
</comment>
<keyword evidence="12 17" id="KW-0456">Lyase</keyword>
<evidence type="ECO:0000259" key="20">
    <source>
        <dbReference type="PROSITE" id="PS51383"/>
    </source>
</evidence>
<dbReference type="GO" id="GO:0005524">
    <property type="term" value="F:ATP binding"/>
    <property type="evidence" value="ECO:0007669"/>
    <property type="project" value="UniProtKB-UniRule"/>
</dbReference>
<dbReference type="PANTHER" id="PTHR12592">
    <property type="entry name" value="ATP-DEPENDENT (S)-NAD(P)H-HYDRATE DEHYDRATASE FAMILY MEMBER"/>
    <property type="match status" value="1"/>
</dbReference>
<dbReference type="InterPro" id="IPR000631">
    <property type="entry name" value="CARKD"/>
</dbReference>